<name>A0A5K7X9G0_9BACT</name>
<accession>A0A5K7X9G0</accession>
<organism evidence="2 3">
    <name type="scientific">Lacipirellula parvula</name>
    <dbReference type="NCBI Taxonomy" id="2650471"/>
    <lineage>
        <taxon>Bacteria</taxon>
        <taxon>Pseudomonadati</taxon>
        <taxon>Planctomycetota</taxon>
        <taxon>Planctomycetia</taxon>
        <taxon>Pirellulales</taxon>
        <taxon>Lacipirellulaceae</taxon>
        <taxon>Lacipirellula</taxon>
    </lineage>
</organism>
<reference evidence="3" key="1">
    <citation type="submission" date="2019-10" db="EMBL/GenBank/DDBJ databases">
        <title>Lacipirellula parvula gen. nov., sp. nov., representing a lineage of planctomycetes widespread in freshwater anoxic habitats, and description of the family Lacipirellulaceae.</title>
        <authorList>
            <person name="Dedysh S.N."/>
            <person name="Kulichevskaya I.S."/>
            <person name="Beletsky A.V."/>
            <person name="Rakitin A.L."/>
            <person name="Mardanov A.V."/>
            <person name="Ivanova A.A."/>
            <person name="Saltykova V.X."/>
            <person name="Rijpstra W.I.C."/>
            <person name="Sinninghe Damste J.S."/>
            <person name="Ravin N.V."/>
        </authorList>
    </citation>
    <scope>NUCLEOTIDE SEQUENCE [LARGE SCALE GENOMIC DNA]</scope>
    <source>
        <strain evidence="3">PX69</strain>
    </source>
</reference>
<evidence type="ECO:0000256" key="1">
    <source>
        <dbReference type="SAM" id="MobiDB-lite"/>
    </source>
</evidence>
<proteinExistence type="predicted"/>
<gene>
    <name evidence="2" type="ORF">PLANPX_2139</name>
</gene>
<dbReference type="AlphaFoldDB" id="A0A5K7X9G0"/>
<feature type="region of interest" description="Disordered" evidence="1">
    <location>
        <begin position="26"/>
        <end position="45"/>
    </location>
</feature>
<sequence length="45" mass="4834">MPPILRSLRRGRHYCRAAAAHRLSGDDEIPKASGFSPGIGNTGED</sequence>
<dbReference type="KEGG" id="lpav:PLANPX_2139"/>
<evidence type="ECO:0000313" key="2">
    <source>
        <dbReference type="EMBL" id="BBO32527.1"/>
    </source>
</evidence>
<keyword evidence="3" id="KW-1185">Reference proteome</keyword>
<dbReference type="EMBL" id="AP021861">
    <property type="protein sequence ID" value="BBO32527.1"/>
    <property type="molecule type" value="Genomic_DNA"/>
</dbReference>
<evidence type="ECO:0000313" key="3">
    <source>
        <dbReference type="Proteomes" id="UP000326837"/>
    </source>
</evidence>
<protein>
    <submittedName>
        <fullName evidence="2">Uncharacterized protein</fullName>
    </submittedName>
</protein>
<dbReference type="Proteomes" id="UP000326837">
    <property type="component" value="Chromosome"/>
</dbReference>